<proteinExistence type="predicted"/>
<evidence type="ECO:0000259" key="1">
    <source>
        <dbReference type="PROSITE" id="PS51819"/>
    </source>
</evidence>
<dbReference type="GO" id="GO:0051213">
    <property type="term" value="F:dioxygenase activity"/>
    <property type="evidence" value="ECO:0007669"/>
    <property type="project" value="UniProtKB-KW"/>
</dbReference>
<evidence type="ECO:0000313" key="3">
    <source>
        <dbReference type="Proteomes" id="UP000440224"/>
    </source>
</evidence>
<keyword evidence="3" id="KW-1185">Reference proteome</keyword>
<dbReference type="Proteomes" id="UP000440224">
    <property type="component" value="Unassembled WGS sequence"/>
</dbReference>
<gene>
    <name evidence="2" type="ORF">GF068_28460</name>
</gene>
<dbReference type="InterPro" id="IPR037523">
    <property type="entry name" value="VOC_core"/>
</dbReference>
<reference evidence="2 3" key="1">
    <citation type="submission" date="2019-10" db="EMBL/GenBank/DDBJ databases">
        <title>A soil myxobacterium in the family Polyangiaceae.</title>
        <authorList>
            <person name="Li Y."/>
            <person name="Wang J."/>
        </authorList>
    </citation>
    <scope>NUCLEOTIDE SEQUENCE [LARGE SCALE GENOMIC DNA]</scope>
    <source>
        <strain evidence="2 3">DSM 14734</strain>
    </source>
</reference>
<evidence type="ECO:0000313" key="2">
    <source>
        <dbReference type="EMBL" id="MRG95821.1"/>
    </source>
</evidence>
<feature type="domain" description="VOC" evidence="1">
    <location>
        <begin position="4"/>
        <end position="119"/>
    </location>
</feature>
<name>A0A6N7Q4N7_9BACT</name>
<dbReference type="EMBL" id="WJIE01000009">
    <property type="protein sequence ID" value="MRG95821.1"/>
    <property type="molecule type" value="Genomic_DNA"/>
</dbReference>
<keyword evidence="2" id="KW-0223">Dioxygenase</keyword>
<dbReference type="PANTHER" id="PTHR41294">
    <property type="entry name" value="CADMIUM-INDUCED PROTEIN CADI"/>
    <property type="match status" value="1"/>
</dbReference>
<dbReference type="SUPFAM" id="SSF54593">
    <property type="entry name" value="Glyoxalase/Bleomycin resistance protein/Dihydroxybiphenyl dioxygenase"/>
    <property type="match status" value="1"/>
</dbReference>
<dbReference type="InterPro" id="IPR049789">
    <property type="entry name" value="ArsI/CadI-like"/>
</dbReference>
<organism evidence="2 3">
    <name type="scientific">Polyangium spumosum</name>
    <dbReference type="NCBI Taxonomy" id="889282"/>
    <lineage>
        <taxon>Bacteria</taxon>
        <taxon>Pseudomonadati</taxon>
        <taxon>Myxococcota</taxon>
        <taxon>Polyangia</taxon>
        <taxon>Polyangiales</taxon>
        <taxon>Polyangiaceae</taxon>
        <taxon>Polyangium</taxon>
    </lineage>
</organism>
<accession>A0A6N7Q4N7</accession>
<dbReference type="Gene3D" id="3.10.180.10">
    <property type="entry name" value="2,3-Dihydroxybiphenyl 1,2-Dioxygenase, domain 1"/>
    <property type="match status" value="1"/>
</dbReference>
<dbReference type="Pfam" id="PF00903">
    <property type="entry name" value="Glyoxalase"/>
    <property type="match status" value="1"/>
</dbReference>
<dbReference type="PROSITE" id="PS51819">
    <property type="entry name" value="VOC"/>
    <property type="match status" value="1"/>
</dbReference>
<sequence>MNVLKPHVSLNVTNIEQSVAFYEKAFGVAATKRRAGYAKFDLQVPSLNLTMQEAPRTGINVSHFGVQVASTEDVLEAKARFEAQGLKTLTEEETSCCYAVQDKVWVEDPDGNSWEVFVVKADADVMGTSTALNKDASACCTPVGLSEKSEVKSEVKPTASSCCGPKT</sequence>
<dbReference type="NCBIfam" id="NF041414">
    <property type="entry name" value="ArsI_CadI_VOC"/>
    <property type="match status" value="1"/>
</dbReference>
<dbReference type="RefSeq" id="WP_153822637.1">
    <property type="nucleotide sequence ID" value="NZ_WJIE01000009.1"/>
</dbReference>
<dbReference type="InterPro" id="IPR029068">
    <property type="entry name" value="Glyas_Bleomycin-R_OHBP_Dase"/>
</dbReference>
<dbReference type="PANTHER" id="PTHR41294:SF1">
    <property type="entry name" value="CADMIUM-INDUCED PROTEIN CADI"/>
    <property type="match status" value="1"/>
</dbReference>
<keyword evidence="2" id="KW-0560">Oxidoreductase</keyword>
<dbReference type="GO" id="GO:0046686">
    <property type="term" value="P:response to cadmium ion"/>
    <property type="evidence" value="ECO:0007669"/>
    <property type="project" value="TreeGrafter"/>
</dbReference>
<comment type="caution">
    <text evidence="2">The sequence shown here is derived from an EMBL/GenBank/DDBJ whole genome shotgun (WGS) entry which is preliminary data.</text>
</comment>
<protein>
    <submittedName>
        <fullName evidence="2">Glyoxalase/bleomycin resistance/dioxygenase family protein</fullName>
    </submittedName>
</protein>
<dbReference type="InterPro" id="IPR004360">
    <property type="entry name" value="Glyas_Fos-R_dOase_dom"/>
</dbReference>
<dbReference type="AlphaFoldDB" id="A0A6N7Q4N7"/>
<dbReference type="InterPro" id="IPR052393">
    <property type="entry name" value="Cadmium-induced_rsp"/>
</dbReference>
<dbReference type="OrthoDB" id="9789608at2"/>